<evidence type="ECO:0000256" key="1">
    <source>
        <dbReference type="SAM" id="MobiDB-lite"/>
    </source>
</evidence>
<dbReference type="PANTHER" id="PTHR33824:SF7">
    <property type="entry name" value="POLYKETIDE CYCLASE_DEHYDRASE AND LIPID TRANSPORT SUPERFAMILY PROTEIN"/>
    <property type="match status" value="1"/>
</dbReference>
<accession>A0ABN1HQ35</accession>
<keyword evidence="3" id="KW-1185">Reference proteome</keyword>
<protein>
    <submittedName>
        <fullName evidence="2">SRPBCC family protein</fullName>
    </submittedName>
</protein>
<dbReference type="Proteomes" id="UP001500238">
    <property type="component" value="Unassembled WGS sequence"/>
</dbReference>
<dbReference type="CDD" id="cd07817">
    <property type="entry name" value="SRPBCC_8"/>
    <property type="match status" value="1"/>
</dbReference>
<dbReference type="RefSeq" id="WP_163957793.1">
    <property type="nucleotide sequence ID" value="NZ_BAAAES010000006.1"/>
</dbReference>
<comment type="caution">
    <text evidence="2">The sequence shown here is derived from an EMBL/GenBank/DDBJ whole genome shotgun (WGS) entry which is preliminary data.</text>
</comment>
<dbReference type="InterPro" id="IPR023393">
    <property type="entry name" value="START-like_dom_sf"/>
</dbReference>
<dbReference type="InterPro" id="IPR019587">
    <property type="entry name" value="Polyketide_cyclase/dehydratase"/>
</dbReference>
<evidence type="ECO:0000313" key="2">
    <source>
        <dbReference type="EMBL" id="GAA0662410.1"/>
    </source>
</evidence>
<dbReference type="Gene3D" id="3.30.530.20">
    <property type="match status" value="1"/>
</dbReference>
<gene>
    <name evidence="2" type="ORF">GCM10009102_09220</name>
</gene>
<dbReference type="SUPFAM" id="SSF55961">
    <property type="entry name" value="Bet v1-like"/>
    <property type="match status" value="1"/>
</dbReference>
<evidence type="ECO:0000313" key="3">
    <source>
        <dbReference type="Proteomes" id="UP001500238"/>
    </source>
</evidence>
<dbReference type="EMBL" id="BAAAES010000006">
    <property type="protein sequence ID" value="GAA0662410.1"/>
    <property type="molecule type" value="Genomic_DNA"/>
</dbReference>
<organism evidence="2 3">
    <name type="scientific">Sphingomonas insulae</name>
    <dbReference type="NCBI Taxonomy" id="424800"/>
    <lineage>
        <taxon>Bacteria</taxon>
        <taxon>Pseudomonadati</taxon>
        <taxon>Pseudomonadota</taxon>
        <taxon>Alphaproteobacteria</taxon>
        <taxon>Sphingomonadales</taxon>
        <taxon>Sphingomonadaceae</taxon>
        <taxon>Sphingomonas</taxon>
    </lineage>
</organism>
<reference evidence="2 3" key="1">
    <citation type="journal article" date="2019" name="Int. J. Syst. Evol. Microbiol.">
        <title>The Global Catalogue of Microorganisms (GCM) 10K type strain sequencing project: providing services to taxonomists for standard genome sequencing and annotation.</title>
        <authorList>
            <consortium name="The Broad Institute Genomics Platform"/>
            <consortium name="The Broad Institute Genome Sequencing Center for Infectious Disease"/>
            <person name="Wu L."/>
            <person name="Ma J."/>
        </authorList>
    </citation>
    <scope>NUCLEOTIDE SEQUENCE [LARGE SCALE GENOMIC DNA]</scope>
    <source>
        <strain evidence="2 3">JCM 14603</strain>
    </source>
</reference>
<sequence>MNDTDPHGDDAPPSTWKHGDALGANGTPEGKGSSIVARAVTINRPVDEVYAYFRDFTNLPTFMENVERIDTLDATRSHWVVKAPAGKTVEWDAVITEEEPNRSLAWTSEPGADVANSGRVEFRDAGLRGTVVTATIAYDPPAGIVGKLIAKMFQREPAIQARRDLRRFKQLMETGEIATAAMTRKQREEEMA</sequence>
<name>A0ABN1HQ35_9SPHN</name>
<feature type="compositionally biased region" description="Basic and acidic residues" evidence="1">
    <location>
        <begin position="1"/>
        <end position="10"/>
    </location>
</feature>
<feature type="region of interest" description="Disordered" evidence="1">
    <location>
        <begin position="1"/>
        <end position="32"/>
    </location>
</feature>
<proteinExistence type="predicted"/>
<dbReference type="Pfam" id="PF10604">
    <property type="entry name" value="Polyketide_cyc2"/>
    <property type="match status" value="1"/>
</dbReference>
<dbReference type="InterPro" id="IPR047137">
    <property type="entry name" value="ORF3"/>
</dbReference>
<dbReference type="PANTHER" id="PTHR33824">
    <property type="entry name" value="POLYKETIDE CYCLASE/DEHYDRASE AND LIPID TRANSPORT SUPERFAMILY PROTEIN"/>
    <property type="match status" value="1"/>
</dbReference>